<comment type="caution">
    <text evidence="2">The sequence shown here is derived from an EMBL/GenBank/DDBJ whole genome shotgun (WGS) entry which is preliminary data.</text>
</comment>
<keyword evidence="1" id="KW-1133">Transmembrane helix</keyword>
<keyword evidence="3" id="KW-1185">Reference proteome</keyword>
<evidence type="ECO:0000313" key="2">
    <source>
        <dbReference type="EMBL" id="OUD01583.1"/>
    </source>
</evidence>
<accession>A0A243S1Y2</accession>
<gene>
    <name evidence="2" type="ORF">CA983_19385</name>
</gene>
<dbReference type="RefSeq" id="WP_086602178.1">
    <property type="nucleotide sequence ID" value="NZ_NGFN01000113.1"/>
</dbReference>
<feature type="transmembrane region" description="Helical" evidence="1">
    <location>
        <begin position="34"/>
        <end position="50"/>
    </location>
</feature>
<evidence type="ECO:0000256" key="1">
    <source>
        <dbReference type="SAM" id="Phobius"/>
    </source>
</evidence>
<dbReference type="Proteomes" id="UP000195105">
    <property type="component" value="Unassembled WGS sequence"/>
</dbReference>
<reference evidence="2 3" key="1">
    <citation type="submission" date="2017-05" db="EMBL/GenBank/DDBJ databases">
        <title>Biotechnological potential of actinobacteria isolated from South African environments.</title>
        <authorList>
            <person name="Le Roes-Hill M."/>
            <person name="Prins A."/>
            <person name="Durrell K.A."/>
        </authorList>
    </citation>
    <scope>NUCLEOTIDE SEQUENCE [LARGE SCALE GENOMIC DNA]</scope>
    <source>
        <strain evidence="2 3">HMC13</strain>
    </source>
</reference>
<keyword evidence="1" id="KW-0812">Transmembrane</keyword>
<protein>
    <submittedName>
        <fullName evidence="2">Uncharacterized protein</fullName>
    </submittedName>
</protein>
<dbReference type="EMBL" id="NGFN01000113">
    <property type="protein sequence ID" value="OUD01583.1"/>
    <property type="molecule type" value="Genomic_DNA"/>
</dbReference>
<organism evidence="2 3">
    <name type="scientific">Streptomyces swartbergensis</name>
    <dbReference type="NCBI Taxonomy" id="487165"/>
    <lineage>
        <taxon>Bacteria</taxon>
        <taxon>Bacillati</taxon>
        <taxon>Actinomycetota</taxon>
        <taxon>Actinomycetes</taxon>
        <taxon>Kitasatosporales</taxon>
        <taxon>Streptomycetaceae</taxon>
        <taxon>Streptomyces</taxon>
    </lineage>
</organism>
<feature type="transmembrane region" description="Helical" evidence="1">
    <location>
        <begin position="7"/>
        <end position="28"/>
    </location>
</feature>
<keyword evidence="1" id="KW-0472">Membrane</keyword>
<dbReference type="AlphaFoldDB" id="A0A243S1Y2"/>
<proteinExistence type="predicted"/>
<sequence length="62" mass="6192">MQRIAVLTGAVSLSSAILVTVALMLAGALTAERALVILALVATVATLAPARRSTGRTSTKGS</sequence>
<name>A0A243S1Y2_9ACTN</name>
<evidence type="ECO:0000313" key="3">
    <source>
        <dbReference type="Proteomes" id="UP000195105"/>
    </source>
</evidence>